<keyword evidence="2" id="KW-0808">Transferase</keyword>
<reference evidence="5 6" key="1">
    <citation type="submission" date="2013-09" db="EMBL/GenBank/DDBJ databases">
        <title>Genome sequencing of Phaeobacter antarcticus sp. nov. SM1211.</title>
        <authorList>
            <person name="Zhang X.-Y."/>
            <person name="Liu C."/>
            <person name="Chen X.-L."/>
            <person name="Xie B.-B."/>
            <person name="Qin Q.-L."/>
            <person name="Rong J.-C."/>
            <person name="Zhang Y.-Z."/>
        </authorList>
    </citation>
    <scope>NUCLEOTIDE SEQUENCE [LARGE SCALE GENOMIC DNA]</scope>
    <source>
        <strain evidence="5 6">SM1211</strain>
    </source>
</reference>
<protein>
    <submittedName>
        <fullName evidence="5">Uncharacterized protein</fullName>
    </submittedName>
</protein>
<dbReference type="PROSITE" id="PS01261">
    <property type="entry name" value="UPF0020"/>
    <property type="match status" value="1"/>
</dbReference>
<dbReference type="InterPro" id="IPR053943">
    <property type="entry name" value="RlmKL-like_Mtase_CS"/>
</dbReference>
<dbReference type="CDD" id="cd11715">
    <property type="entry name" value="THUMP_AdoMetMT"/>
    <property type="match status" value="1"/>
</dbReference>
<evidence type="ECO:0000259" key="4">
    <source>
        <dbReference type="Pfam" id="PF22020"/>
    </source>
</evidence>
<organism evidence="5 6">
    <name type="scientific">Puniceibacterium antarcticum</name>
    <dbReference type="NCBI Taxonomy" id="1206336"/>
    <lineage>
        <taxon>Bacteria</taxon>
        <taxon>Pseudomonadati</taxon>
        <taxon>Pseudomonadota</taxon>
        <taxon>Alphaproteobacteria</taxon>
        <taxon>Rhodobacterales</taxon>
        <taxon>Paracoccaceae</taxon>
        <taxon>Puniceibacterium</taxon>
    </lineage>
</organism>
<dbReference type="PANTHER" id="PTHR47313:SF1">
    <property type="entry name" value="RIBOSOMAL RNA LARGE SUBUNIT METHYLTRANSFERASE K_L"/>
    <property type="match status" value="1"/>
</dbReference>
<dbReference type="Proteomes" id="UP000231259">
    <property type="component" value="Unassembled WGS sequence"/>
</dbReference>
<dbReference type="InterPro" id="IPR000241">
    <property type="entry name" value="RlmKL-like_Mtase"/>
</dbReference>
<dbReference type="OrthoDB" id="9809404at2"/>
<gene>
    <name evidence="5" type="ORF">P775_27765</name>
</gene>
<dbReference type="Gene3D" id="3.40.50.150">
    <property type="entry name" value="Vaccinia Virus protein VP39"/>
    <property type="match status" value="1"/>
</dbReference>
<proteinExistence type="predicted"/>
<dbReference type="AlphaFoldDB" id="A0A2G8QWV0"/>
<evidence type="ECO:0000313" key="5">
    <source>
        <dbReference type="EMBL" id="PIL13764.1"/>
    </source>
</evidence>
<comment type="caution">
    <text evidence="5">The sequence shown here is derived from an EMBL/GenBank/DDBJ whole genome shotgun (WGS) entry which is preliminary data.</text>
</comment>
<dbReference type="Pfam" id="PF22020">
    <property type="entry name" value="RlmL_1st"/>
    <property type="match status" value="1"/>
</dbReference>
<accession>A0A2G8QWV0</accession>
<dbReference type="GO" id="GO:0070043">
    <property type="term" value="F:rRNA (guanine-N7-)-methyltransferase activity"/>
    <property type="evidence" value="ECO:0007669"/>
    <property type="project" value="TreeGrafter"/>
</dbReference>
<sequence length="371" mass="40453">MTKDTPFEIFLVAPPGLESLLCAEALEQGFADATITPGGVTLTGGWPEVWRANLTLRGASRVLARIGAIRVMHLAQLDKRARKFPWADILRPDIPIRVDVTCKASRIYHAGAATQRIETALRESLGATIAPDAPLRLMARIEDDLCTFSLDTSGEPLHKRGHKEAVGKAPMRETLASLFLRQCGYTGTESVVDPMCGSGTFVIEAAEIAKGLFPGRSRAFAFEQFASFDPDLWQQMRTANTPRHTDSRYYGSDRDTGAIRMSTANAERASVSDIANFRHNAVSDLIRPEGPPGLVMVNPPYGTRIGEKKLLFAVYGALGKTLLERFRGWRVGMVTTDLGLAKASALPFSTPLAPVSHGGLRIHLLQTDTLR</sequence>
<keyword evidence="6" id="KW-1185">Reference proteome</keyword>
<feature type="domain" description="RlmL ferredoxin-like" evidence="4">
    <location>
        <begin position="8"/>
        <end position="63"/>
    </location>
</feature>
<dbReference type="SUPFAM" id="SSF53335">
    <property type="entry name" value="S-adenosyl-L-methionine-dependent methyltransferases"/>
    <property type="match status" value="1"/>
</dbReference>
<evidence type="ECO:0000256" key="2">
    <source>
        <dbReference type="ARBA" id="ARBA00022679"/>
    </source>
</evidence>
<evidence type="ECO:0000256" key="1">
    <source>
        <dbReference type="ARBA" id="ARBA00022603"/>
    </source>
</evidence>
<feature type="domain" description="Ribosomal RNA large subunit methyltransferase K/L-like methyltransferase" evidence="3">
    <location>
        <begin position="160"/>
        <end position="343"/>
    </location>
</feature>
<keyword evidence="1" id="KW-0489">Methyltransferase</keyword>
<evidence type="ECO:0000259" key="3">
    <source>
        <dbReference type="Pfam" id="PF01170"/>
    </source>
</evidence>
<dbReference type="Pfam" id="PF01170">
    <property type="entry name" value="UPF0020"/>
    <property type="match status" value="1"/>
</dbReference>
<dbReference type="RefSeq" id="WP_099913789.1">
    <property type="nucleotide sequence ID" value="NZ_AWWI01000182.1"/>
</dbReference>
<dbReference type="InterPro" id="IPR029063">
    <property type="entry name" value="SAM-dependent_MTases_sf"/>
</dbReference>
<dbReference type="PANTHER" id="PTHR47313">
    <property type="entry name" value="RIBOSOMAL RNA LARGE SUBUNIT METHYLTRANSFERASE K/L"/>
    <property type="match status" value="1"/>
</dbReference>
<dbReference type="EMBL" id="AWWI01000182">
    <property type="protein sequence ID" value="PIL13764.1"/>
    <property type="molecule type" value="Genomic_DNA"/>
</dbReference>
<dbReference type="GO" id="GO:0008990">
    <property type="term" value="F:rRNA (guanine-N2-)-methyltransferase activity"/>
    <property type="evidence" value="ECO:0007669"/>
    <property type="project" value="TreeGrafter"/>
</dbReference>
<dbReference type="Gene3D" id="3.30.2130.30">
    <property type="match status" value="1"/>
</dbReference>
<evidence type="ECO:0000313" key="6">
    <source>
        <dbReference type="Proteomes" id="UP000231259"/>
    </source>
</evidence>
<name>A0A2G8QWV0_9RHOB</name>
<dbReference type="InterPro" id="IPR054170">
    <property type="entry name" value="RlmL_1st"/>
</dbReference>